<protein>
    <submittedName>
        <fullName evidence="1">Uncharacterized protein</fullName>
    </submittedName>
</protein>
<comment type="caution">
    <text evidence="1">The sequence shown here is derived from an EMBL/GenBank/DDBJ whole genome shotgun (WGS) entry which is preliminary data.</text>
</comment>
<evidence type="ECO:0000313" key="2">
    <source>
        <dbReference type="Proteomes" id="UP000828390"/>
    </source>
</evidence>
<reference evidence="1" key="1">
    <citation type="journal article" date="2019" name="bioRxiv">
        <title>The Genome of the Zebra Mussel, Dreissena polymorpha: A Resource for Invasive Species Research.</title>
        <authorList>
            <person name="McCartney M.A."/>
            <person name="Auch B."/>
            <person name="Kono T."/>
            <person name="Mallez S."/>
            <person name="Zhang Y."/>
            <person name="Obille A."/>
            <person name="Becker A."/>
            <person name="Abrahante J.E."/>
            <person name="Garbe J."/>
            <person name="Badalamenti J.P."/>
            <person name="Herman A."/>
            <person name="Mangelson H."/>
            <person name="Liachko I."/>
            <person name="Sullivan S."/>
            <person name="Sone E.D."/>
            <person name="Koren S."/>
            <person name="Silverstein K.A.T."/>
            <person name="Beckman K.B."/>
            <person name="Gohl D.M."/>
        </authorList>
    </citation>
    <scope>NUCLEOTIDE SEQUENCE</scope>
    <source>
        <strain evidence="1">Duluth1</strain>
        <tissue evidence="1">Whole animal</tissue>
    </source>
</reference>
<proteinExistence type="predicted"/>
<keyword evidence="2" id="KW-1185">Reference proteome</keyword>
<sequence>MYKNSGVAIDDGWANTLTSNCSETVREFLATEFNEEIASGTQENEGLNYDSDHFSEIDETENIVSYSDTLLDSADLSNDNV</sequence>
<gene>
    <name evidence="1" type="ORF">DPMN_110619</name>
</gene>
<reference evidence="1" key="2">
    <citation type="submission" date="2020-11" db="EMBL/GenBank/DDBJ databases">
        <authorList>
            <person name="McCartney M.A."/>
            <person name="Auch B."/>
            <person name="Kono T."/>
            <person name="Mallez S."/>
            <person name="Becker A."/>
            <person name="Gohl D.M."/>
            <person name="Silverstein K.A.T."/>
            <person name="Koren S."/>
            <person name="Bechman K.B."/>
            <person name="Herman A."/>
            <person name="Abrahante J.E."/>
            <person name="Garbe J."/>
        </authorList>
    </citation>
    <scope>NUCLEOTIDE SEQUENCE</scope>
    <source>
        <strain evidence="1">Duluth1</strain>
        <tissue evidence="1">Whole animal</tissue>
    </source>
</reference>
<dbReference type="AlphaFoldDB" id="A0A9D4QN77"/>
<evidence type="ECO:0000313" key="1">
    <source>
        <dbReference type="EMBL" id="KAH3837238.1"/>
    </source>
</evidence>
<dbReference type="Proteomes" id="UP000828390">
    <property type="component" value="Unassembled WGS sequence"/>
</dbReference>
<organism evidence="1 2">
    <name type="scientific">Dreissena polymorpha</name>
    <name type="common">Zebra mussel</name>
    <name type="synonym">Mytilus polymorpha</name>
    <dbReference type="NCBI Taxonomy" id="45954"/>
    <lineage>
        <taxon>Eukaryota</taxon>
        <taxon>Metazoa</taxon>
        <taxon>Spiralia</taxon>
        <taxon>Lophotrochozoa</taxon>
        <taxon>Mollusca</taxon>
        <taxon>Bivalvia</taxon>
        <taxon>Autobranchia</taxon>
        <taxon>Heteroconchia</taxon>
        <taxon>Euheterodonta</taxon>
        <taxon>Imparidentia</taxon>
        <taxon>Neoheterodontei</taxon>
        <taxon>Myida</taxon>
        <taxon>Dreissenoidea</taxon>
        <taxon>Dreissenidae</taxon>
        <taxon>Dreissena</taxon>
    </lineage>
</organism>
<accession>A0A9D4QN77</accession>
<dbReference type="EMBL" id="JAIWYP010000004">
    <property type="protein sequence ID" value="KAH3837238.1"/>
    <property type="molecule type" value="Genomic_DNA"/>
</dbReference>
<name>A0A9D4QN77_DREPO</name>